<evidence type="ECO:0000313" key="8">
    <source>
        <dbReference type="EMBL" id="CDF37249.1"/>
    </source>
</evidence>
<dbReference type="AlphaFoldDB" id="R7QGN5"/>
<keyword evidence="3" id="KW-0808">Transferase</keyword>
<dbReference type="OrthoDB" id="329835at2759"/>
<dbReference type="InterPro" id="IPR012392">
    <property type="entry name" value="3-ktacl-CoA_syn"/>
</dbReference>
<feature type="region of interest" description="Disordered" evidence="4">
    <location>
        <begin position="1"/>
        <end position="26"/>
    </location>
</feature>
<dbReference type="InterPro" id="IPR016039">
    <property type="entry name" value="Thiolase-like"/>
</dbReference>
<feature type="domain" description="Beta-ketoacyl-[acyl-carrier-protein] synthase III C-terminal" evidence="7">
    <location>
        <begin position="412"/>
        <end position="493"/>
    </location>
</feature>
<reference evidence="9" key="1">
    <citation type="journal article" date="2013" name="Proc. Natl. Acad. Sci. U.S.A.">
        <title>Genome structure and metabolic features in the red seaweed Chondrus crispus shed light on evolution of the Archaeplastida.</title>
        <authorList>
            <person name="Collen J."/>
            <person name="Porcel B."/>
            <person name="Carre W."/>
            <person name="Ball S.G."/>
            <person name="Chaparro C."/>
            <person name="Tonon T."/>
            <person name="Barbeyron T."/>
            <person name="Michel G."/>
            <person name="Noel B."/>
            <person name="Valentin K."/>
            <person name="Elias M."/>
            <person name="Artiguenave F."/>
            <person name="Arun A."/>
            <person name="Aury J.M."/>
            <person name="Barbosa-Neto J.F."/>
            <person name="Bothwell J.H."/>
            <person name="Bouget F.Y."/>
            <person name="Brillet L."/>
            <person name="Cabello-Hurtado F."/>
            <person name="Capella-Gutierrez S."/>
            <person name="Charrier B."/>
            <person name="Cladiere L."/>
            <person name="Cock J.M."/>
            <person name="Coelho S.M."/>
            <person name="Colleoni C."/>
            <person name="Czjzek M."/>
            <person name="Da Silva C."/>
            <person name="Delage L."/>
            <person name="Denoeud F."/>
            <person name="Deschamps P."/>
            <person name="Dittami S.M."/>
            <person name="Gabaldon T."/>
            <person name="Gachon C.M."/>
            <person name="Groisillier A."/>
            <person name="Herve C."/>
            <person name="Jabbari K."/>
            <person name="Katinka M."/>
            <person name="Kloareg B."/>
            <person name="Kowalczyk N."/>
            <person name="Labadie K."/>
            <person name="Leblanc C."/>
            <person name="Lopez P.J."/>
            <person name="McLachlan D.H."/>
            <person name="Meslet-Cladiere L."/>
            <person name="Moustafa A."/>
            <person name="Nehr Z."/>
            <person name="Nyvall Collen P."/>
            <person name="Panaud O."/>
            <person name="Partensky F."/>
            <person name="Poulain J."/>
            <person name="Rensing S.A."/>
            <person name="Rousvoal S."/>
            <person name="Samson G."/>
            <person name="Symeonidi A."/>
            <person name="Weissenbach J."/>
            <person name="Zambounis A."/>
            <person name="Wincker P."/>
            <person name="Boyen C."/>
        </authorList>
    </citation>
    <scope>NUCLEOTIDE SEQUENCE [LARGE SCALE GENOMIC DNA]</scope>
    <source>
        <strain evidence="9">cv. Stackhouse</strain>
    </source>
</reference>
<gene>
    <name evidence="8" type="ORF">CHC_T00009104001</name>
</gene>
<name>R7QGN5_CHOCR</name>
<evidence type="ECO:0000256" key="2">
    <source>
        <dbReference type="ARBA" id="ARBA00012307"/>
    </source>
</evidence>
<dbReference type="EC" id="2.3.1.199" evidence="2"/>
<dbReference type="InterPro" id="IPR013747">
    <property type="entry name" value="ACP_syn_III_C"/>
</dbReference>
<organism evidence="8 9">
    <name type="scientific">Chondrus crispus</name>
    <name type="common">Carrageen Irish moss</name>
    <name type="synonym">Polymorpha crispa</name>
    <dbReference type="NCBI Taxonomy" id="2769"/>
    <lineage>
        <taxon>Eukaryota</taxon>
        <taxon>Rhodophyta</taxon>
        <taxon>Florideophyceae</taxon>
        <taxon>Rhodymeniophycidae</taxon>
        <taxon>Gigartinales</taxon>
        <taxon>Gigartinaceae</taxon>
        <taxon>Chondrus</taxon>
    </lineage>
</organism>
<dbReference type="EMBL" id="HG001822">
    <property type="protein sequence ID" value="CDF37249.1"/>
    <property type="molecule type" value="Genomic_DNA"/>
</dbReference>
<evidence type="ECO:0000259" key="7">
    <source>
        <dbReference type="Pfam" id="PF08541"/>
    </source>
</evidence>
<evidence type="ECO:0000313" key="9">
    <source>
        <dbReference type="Proteomes" id="UP000012073"/>
    </source>
</evidence>
<dbReference type="CDD" id="cd00831">
    <property type="entry name" value="CHS_like"/>
    <property type="match status" value="1"/>
</dbReference>
<evidence type="ECO:0000256" key="5">
    <source>
        <dbReference type="SAM" id="Phobius"/>
    </source>
</evidence>
<proteinExistence type="inferred from homology"/>
<dbReference type="Pfam" id="PF08541">
    <property type="entry name" value="ACP_syn_III_C"/>
    <property type="match status" value="1"/>
</dbReference>
<dbReference type="GO" id="GO:0009922">
    <property type="term" value="F:fatty acid elongase activity"/>
    <property type="evidence" value="ECO:0007669"/>
    <property type="project" value="UniProtKB-EC"/>
</dbReference>
<keyword evidence="9" id="KW-1185">Reference proteome</keyword>
<dbReference type="Gramene" id="CDF37249">
    <property type="protein sequence ID" value="CDF37249"/>
    <property type="gene ID" value="CHC_T00009104001"/>
</dbReference>
<evidence type="ECO:0000259" key="6">
    <source>
        <dbReference type="Pfam" id="PF08392"/>
    </source>
</evidence>
<protein>
    <recommendedName>
        <fullName evidence="2">very-long-chain 3-oxoacyl-CoA synthase</fullName>
        <ecNumber evidence="2">2.3.1.199</ecNumber>
    </recommendedName>
</protein>
<evidence type="ECO:0000256" key="4">
    <source>
        <dbReference type="SAM" id="MobiDB-lite"/>
    </source>
</evidence>
<feature type="transmembrane region" description="Helical" evidence="5">
    <location>
        <begin position="107"/>
        <end position="128"/>
    </location>
</feature>
<keyword evidence="5" id="KW-0812">Transmembrane</keyword>
<keyword evidence="5" id="KW-0472">Membrane</keyword>
<accession>R7QGN5</accession>
<dbReference type="KEGG" id="ccp:CHC_T00009104001"/>
<comment type="similarity">
    <text evidence="1">Belongs to the thiolase-like superfamily. Chalcone/stilbene synthases family.</text>
</comment>
<feature type="domain" description="FAE" evidence="6">
    <location>
        <begin position="208"/>
        <end position="395"/>
    </location>
</feature>
<evidence type="ECO:0000256" key="1">
    <source>
        <dbReference type="ARBA" id="ARBA00005531"/>
    </source>
</evidence>
<sequence length="579" mass="65551">MSAPTTEPSMRRRRAAPDHPHENGSTLYSLAESTRLAWERVRRLYATDPQARSYSFADVRRGYNIWDPFSSKRIVGAVCLILLTALLPDAYSKREQIVVLADNVLRANFWELIVILTIIAVLGLAYGVRKPRPVYLLDFETFQPPERYYVSVDRFMETTLAPKKFDEESANFQKKVLSRSGIGNKSAFPSSILDHCHSIPENNGDERAAIDLLVLNCSLFNPTPSLSAMLVNKYKMRSSVRTYNLAGMGCSAGLIALDLAKDLLQVHRKALCVVVSTENITQNWYLGKERSMLITNTLFRMGASAVLLSNNPANRSRARYVLKHTVRTHVGADDLAYDSIFQMEDKCGIRGVKLSKNIMDVAGGALKKNVTTLAPLVFPLTEHIKFAFHLLRKKVLHVPNLHPYIPDFHRAFDHFCIHTGGRAVIDVMQDALKLTDHDIQPSRYTLNRYGNTSSASVWYELKFVENDGRMRRGHRIWQIAFGSGFKCNSAVWECLQDVPGNPEAIDEESLRAPVFVFQVFPDKTKTATIGTLFELQRFKCCNDRMASEYRPSLSDPLLRLYCAVDRGFLRFRDNVLTGK</sequence>
<dbReference type="STRING" id="2769.R7QGN5"/>
<dbReference type="Proteomes" id="UP000012073">
    <property type="component" value="Unassembled WGS sequence"/>
</dbReference>
<evidence type="ECO:0000256" key="3">
    <source>
        <dbReference type="ARBA" id="ARBA00022679"/>
    </source>
</evidence>
<dbReference type="Pfam" id="PF08392">
    <property type="entry name" value="FAE1_CUT1_RppA"/>
    <property type="match status" value="2"/>
</dbReference>
<dbReference type="GeneID" id="17324785"/>
<dbReference type="RefSeq" id="XP_005717068.1">
    <property type="nucleotide sequence ID" value="XM_005717011.1"/>
</dbReference>
<dbReference type="GO" id="GO:0006633">
    <property type="term" value="P:fatty acid biosynthetic process"/>
    <property type="evidence" value="ECO:0007669"/>
    <property type="project" value="InterPro"/>
</dbReference>
<dbReference type="InterPro" id="IPR013601">
    <property type="entry name" value="FAE1_typ3_polyketide_synth"/>
</dbReference>
<dbReference type="PANTHER" id="PTHR31561">
    <property type="entry name" value="3-KETOACYL-COA SYNTHASE"/>
    <property type="match status" value="1"/>
</dbReference>
<dbReference type="OMA" id="WYELNFI"/>
<dbReference type="PhylomeDB" id="R7QGN5"/>
<dbReference type="Gene3D" id="3.40.47.10">
    <property type="match status" value="1"/>
</dbReference>
<feature type="domain" description="FAE" evidence="6">
    <location>
        <begin position="128"/>
        <end position="195"/>
    </location>
</feature>
<dbReference type="SUPFAM" id="SSF53901">
    <property type="entry name" value="Thiolase-like"/>
    <property type="match status" value="2"/>
</dbReference>
<feature type="transmembrane region" description="Helical" evidence="5">
    <location>
        <begin position="70"/>
        <end position="87"/>
    </location>
</feature>
<keyword evidence="5" id="KW-1133">Transmembrane helix</keyword>
<dbReference type="GO" id="GO:0016020">
    <property type="term" value="C:membrane"/>
    <property type="evidence" value="ECO:0007669"/>
    <property type="project" value="InterPro"/>
</dbReference>